<dbReference type="EMBL" id="BJML01000012">
    <property type="protein sequence ID" value="GEB47139.1"/>
    <property type="molecule type" value="Genomic_DNA"/>
</dbReference>
<evidence type="ECO:0000256" key="1">
    <source>
        <dbReference type="SAM" id="MobiDB-lite"/>
    </source>
</evidence>
<evidence type="ECO:0000313" key="2">
    <source>
        <dbReference type="EMBL" id="GEB47139.1"/>
    </source>
</evidence>
<accession>A0A4Y3QQE3</accession>
<sequence length="115" mass="12741">MQDLTFEQLCGLLRDEFGSAPISSPQHPRVGDGDPVTGDLILREDGPSSFAVGAQDRGQWSELARFASESEACAFILEQVRRTHRPGVRLTPGEKAESERVTRNFDDELRRSLGL</sequence>
<protein>
    <submittedName>
        <fullName evidence="2">Uncharacterized protein</fullName>
    </submittedName>
</protein>
<feature type="compositionally biased region" description="Basic and acidic residues" evidence="1">
    <location>
        <begin position="92"/>
        <end position="115"/>
    </location>
</feature>
<feature type="region of interest" description="Disordered" evidence="1">
    <location>
        <begin position="86"/>
        <end position="115"/>
    </location>
</feature>
<dbReference type="GeneID" id="57145758"/>
<organism evidence="2 3">
    <name type="scientific">Microbacterium testaceum</name>
    <name type="common">Aureobacterium testaceum</name>
    <name type="synonym">Brevibacterium testaceum</name>
    <dbReference type="NCBI Taxonomy" id="2033"/>
    <lineage>
        <taxon>Bacteria</taxon>
        <taxon>Bacillati</taxon>
        <taxon>Actinomycetota</taxon>
        <taxon>Actinomycetes</taxon>
        <taxon>Micrococcales</taxon>
        <taxon>Microbacteriaceae</taxon>
        <taxon>Microbacterium</taxon>
    </lineage>
</organism>
<gene>
    <name evidence="2" type="ORF">MTE01_30840</name>
</gene>
<name>A0A4Y3QQE3_MICTE</name>
<proteinExistence type="predicted"/>
<evidence type="ECO:0000313" key="3">
    <source>
        <dbReference type="Proteomes" id="UP000319525"/>
    </source>
</evidence>
<comment type="caution">
    <text evidence="2">The sequence shown here is derived from an EMBL/GenBank/DDBJ whole genome shotgun (WGS) entry which is preliminary data.</text>
</comment>
<dbReference type="OrthoDB" id="5077608at2"/>
<dbReference type="Proteomes" id="UP000319525">
    <property type="component" value="Unassembled WGS sequence"/>
</dbReference>
<reference evidence="2 3" key="1">
    <citation type="submission" date="2019-06" db="EMBL/GenBank/DDBJ databases">
        <title>Whole genome shotgun sequence of Microbacterium testaceum NBRC 12675.</title>
        <authorList>
            <person name="Hosoyama A."/>
            <person name="Uohara A."/>
            <person name="Ohji S."/>
            <person name="Ichikawa N."/>
        </authorList>
    </citation>
    <scope>NUCLEOTIDE SEQUENCE [LARGE SCALE GENOMIC DNA]</scope>
    <source>
        <strain evidence="2 3">NBRC 12675</strain>
    </source>
</reference>
<dbReference type="RefSeq" id="WP_141378281.1">
    <property type="nucleotide sequence ID" value="NZ_BJML01000012.1"/>
</dbReference>
<dbReference type="AlphaFoldDB" id="A0A4Y3QQE3"/>